<feature type="region of interest" description="Disordered" evidence="1">
    <location>
        <begin position="471"/>
        <end position="494"/>
    </location>
</feature>
<dbReference type="Proteomes" id="UP000603453">
    <property type="component" value="Unassembled WGS sequence"/>
</dbReference>
<accession>A0A8H7QF91</accession>
<dbReference type="GO" id="GO:0003824">
    <property type="term" value="F:catalytic activity"/>
    <property type="evidence" value="ECO:0007669"/>
    <property type="project" value="InterPro"/>
</dbReference>
<dbReference type="EMBL" id="JAEPRD010000614">
    <property type="protein sequence ID" value="KAG2190603.1"/>
    <property type="molecule type" value="Genomic_DNA"/>
</dbReference>
<feature type="region of interest" description="Disordered" evidence="1">
    <location>
        <begin position="19"/>
        <end position="73"/>
    </location>
</feature>
<dbReference type="Pfam" id="PF00078">
    <property type="entry name" value="RVT_1"/>
    <property type="match status" value="1"/>
</dbReference>
<keyword evidence="4" id="KW-1185">Reference proteome</keyword>
<dbReference type="PANTHER" id="PTHR19446">
    <property type="entry name" value="REVERSE TRANSCRIPTASES"/>
    <property type="match status" value="1"/>
</dbReference>
<feature type="compositionally biased region" description="Gly residues" evidence="1">
    <location>
        <begin position="480"/>
        <end position="490"/>
    </location>
</feature>
<feature type="compositionally biased region" description="Polar residues" evidence="1">
    <location>
        <begin position="19"/>
        <end position="52"/>
    </location>
</feature>
<organism evidence="3 4">
    <name type="scientific">Mucor saturninus</name>
    <dbReference type="NCBI Taxonomy" id="64648"/>
    <lineage>
        <taxon>Eukaryota</taxon>
        <taxon>Fungi</taxon>
        <taxon>Fungi incertae sedis</taxon>
        <taxon>Mucoromycota</taxon>
        <taxon>Mucoromycotina</taxon>
        <taxon>Mucoromycetes</taxon>
        <taxon>Mucorales</taxon>
        <taxon>Mucorineae</taxon>
        <taxon>Mucoraceae</taxon>
        <taxon>Mucor</taxon>
    </lineage>
</organism>
<feature type="region of interest" description="Disordered" evidence="1">
    <location>
        <begin position="684"/>
        <end position="703"/>
    </location>
</feature>
<feature type="domain" description="Reverse transcriptase" evidence="2">
    <location>
        <begin position="758"/>
        <end position="1019"/>
    </location>
</feature>
<dbReference type="OrthoDB" id="2272068at2759"/>
<dbReference type="InterPro" id="IPR000477">
    <property type="entry name" value="RT_dom"/>
</dbReference>
<proteinExistence type="predicted"/>
<dbReference type="SUPFAM" id="SSF56672">
    <property type="entry name" value="DNA/RNA polymerases"/>
    <property type="match status" value="1"/>
</dbReference>
<dbReference type="InterPro" id="IPR005135">
    <property type="entry name" value="Endo/exonuclease/phosphatase"/>
</dbReference>
<dbReference type="SUPFAM" id="SSF56219">
    <property type="entry name" value="DNase I-like"/>
    <property type="match status" value="1"/>
</dbReference>
<dbReference type="PROSITE" id="PS50878">
    <property type="entry name" value="RT_POL"/>
    <property type="match status" value="1"/>
</dbReference>
<reference evidence="3" key="1">
    <citation type="submission" date="2020-12" db="EMBL/GenBank/DDBJ databases">
        <title>Metabolic potential, ecology and presence of endohyphal bacteria is reflected in genomic diversity of Mucoromycotina.</title>
        <authorList>
            <person name="Muszewska A."/>
            <person name="Okrasinska A."/>
            <person name="Steczkiewicz K."/>
            <person name="Drgas O."/>
            <person name="Orlowska M."/>
            <person name="Perlinska-Lenart U."/>
            <person name="Aleksandrzak-Piekarczyk T."/>
            <person name="Szatraj K."/>
            <person name="Zielenkiewicz U."/>
            <person name="Pilsyk S."/>
            <person name="Malc E."/>
            <person name="Mieczkowski P."/>
            <person name="Kruszewska J.S."/>
            <person name="Biernat P."/>
            <person name="Pawlowska J."/>
        </authorList>
    </citation>
    <scope>NUCLEOTIDE SEQUENCE</scope>
    <source>
        <strain evidence="3">WA0000017839</strain>
    </source>
</reference>
<feature type="non-terminal residue" evidence="3">
    <location>
        <position position="1"/>
    </location>
</feature>
<evidence type="ECO:0000259" key="2">
    <source>
        <dbReference type="PROSITE" id="PS50878"/>
    </source>
</evidence>
<sequence>MILASENKILKEKFISVSSNPGASKTTVLPRVSNQSTEDFNRGSSSKDSTWANKAAETRPEKPKRTSPAASLKKRIAAARPFQSLEDKGPQGFQYVYIGRSRKIIRSEVRSRLRRSGIDTGRILDVTFPASGVLGLLMHVQYVQTFTEAMAKVDATLFPNFDPLDPKHLADPQYMAMSHDDRCQKMHDIVNNRAIDTLSFLRPLVVGAVARSFVDLETGPSRPTTHYNSNNNNTLRSFSFSLWNANGLRATTIQDVLSHVTNSDILFTTETWLTAGYLPASWSQYHLYGTLVSNGNGRGSGGVSCFVSPHCSIPVTQLPSPNAYTLSIKIGSVNVHCAYFPPNLSRELVLSALRSIPLGSDTILCGDFNARLGPLIGDSITTPRGTDLATWCEQQDLVVLNTSLAHGVSTFTTFRQNTEQRSIIDLFLTNIPDWNFKHPSLVVESDLSLGSDHRLMTLSFEYDSALRSGGIRSGGDRSGGDGSGGDGSGGSDTIAPRRLWNLSRLGEDGPKALFQSKFVSLVAPLVDSLTDLVSSPPLVCPDIDGLNQNLNDCLYQALDSSVGVKKPNSGKKWKVFWSNEMQEAARERDRCFGRWRHSRGVDKAYWWNQHLAAHKSLRRLVSAAKRLSWKNFCESLETNFSKATATLARIKRRRQCSSTYAHLDGPQASVDAMANHLSSVYAGNLLPPPASRPPPPPRLLENSPLPVPDDGLFDVDRVLEHINRLPSRKAPGSDHLKAEMLKSLGKDIAKVLSLLFTFCYQWSYTPSLWRIANVFPIHKKGDPFDPANYRPISLTSVIRKLFEFTLSASLSLLSPPLDVAQGGFRPQRSPLDQALCLHDLIRDYLRTNHRLPVVAFLDIKAAYDTVDRRVIWNSLANSPLPKPILALLVNLFDDVHISVLISNHVSTPFSPATGVLQGSVLSPLLYSLYINSLPGVLRSVATPSTTSVLPPGATQSTPINCLLFADDVAILGSASQVQRMLNLSAEHSHSIGYRWSPSKCAVLNAPTTGPQMTLYGNSLPTVDEFVYLGVPFNKDGLYGPGILSLRKASAIKTMALLTSVGVHKNGFSLLLCSRLYTSFIRPKIEYGLAISHFTATQLKAIDDTQNRLVRMFVGGSWFNVAKHITCLPSMKHRYNVLVTRYVLRANLLPDDCLLVLLKSLQKPPRLISLLQKNALYRSLPTPLPATHGLLNSHFRKFWQDQFDTLMAKAVTSGHHVLLRACRPCTSKPDPILYLPMSKTARSRLVRWRLGRFANMREQCPCFSGEYITRDHFLSCRALESTLWDSLPPSPSPTIHRLDFAISSLPTSASSGPPPYWS</sequence>
<protein>
    <recommendedName>
        <fullName evidence="2">Reverse transcriptase domain-containing protein</fullName>
    </recommendedName>
</protein>
<feature type="compositionally biased region" description="Pro residues" evidence="1">
    <location>
        <begin position="686"/>
        <end position="698"/>
    </location>
</feature>
<evidence type="ECO:0000256" key="1">
    <source>
        <dbReference type="SAM" id="MobiDB-lite"/>
    </source>
</evidence>
<evidence type="ECO:0000313" key="4">
    <source>
        <dbReference type="Proteomes" id="UP000603453"/>
    </source>
</evidence>
<dbReference type="Pfam" id="PF14529">
    <property type="entry name" value="Exo_endo_phos_2"/>
    <property type="match status" value="1"/>
</dbReference>
<name>A0A8H7QF91_9FUNG</name>
<dbReference type="InterPro" id="IPR043502">
    <property type="entry name" value="DNA/RNA_pol_sf"/>
</dbReference>
<dbReference type="InterPro" id="IPR036691">
    <property type="entry name" value="Endo/exonu/phosph_ase_sf"/>
</dbReference>
<evidence type="ECO:0000313" key="3">
    <source>
        <dbReference type="EMBL" id="KAG2190603.1"/>
    </source>
</evidence>
<gene>
    <name evidence="3" type="ORF">INT47_007961</name>
</gene>
<comment type="caution">
    <text evidence="3">The sequence shown here is derived from an EMBL/GenBank/DDBJ whole genome shotgun (WGS) entry which is preliminary data.</text>
</comment>
<dbReference type="CDD" id="cd01650">
    <property type="entry name" value="RT_nLTR_like"/>
    <property type="match status" value="1"/>
</dbReference>
<dbReference type="Gene3D" id="3.60.10.10">
    <property type="entry name" value="Endonuclease/exonuclease/phosphatase"/>
    <property type="match status" value="1"/>
</dbReference>